<dbReference type="NCBIfam" id="TIGR00154">
    <property type="entry name" value="ispE"/>
    <property type="match status" value="1"/>
</dbReference>
<evidence type="ECO:0000259" key="8">
    <source>
        <dbReference type="Pfam" id="PF00288"/>
    </source>
</evidence>
<keyword evidence="6" id="KW-0067">ATP-binding</keyword>
<dbReference type="InterPro" id="IPR020568">
    <property type="entry name" value="Ribosomal_Su5_D2-typ_SF"/>
</dbReference>
<dbReference type="GO" id="GO:0005524">
    <property type="term" value="F:ATP binding"/>
    <property type="evidence" value="ECO:0007669"/>
    <property type="project" value="UniProtKB-KW"/>
</dbReference>
<dbReference type="PANTHER" id="PTHR43527:SF2">
    <property type="entry name" value="4-DIPHOSPHOCYTIDYL-2-C-METHYL-D-ERYTHRITOL KINASE, CHLOROPLASTIC"/>
    <property type="match status" value="1"/>
</dbReference>
<dbReference type="SUPFAM" id="SSF55060">
    <property type="entry name" value="GHMP Kinase, C-terminal domain"/>
    <property type="match status" value="1"/>
</dbReference>
<dbReference type="InterPro" id="IPR036554">
    <property type="entry name" value="GHMP_kinase_C_sf"/>
</dbReference>
<dbReference type="InterPro" id="IPR014721">
    <property type="entry name" value="Ribsml_uS5_D2-typ_fold_subgr"/>
</dbReference>
<dbReference type="InterPro" id="IPR004424">
    <property type="entry name" value="IspE"/>
</dbReference>
<dbReference type="GO" id="GO:0050515">
    <property type="term" value="F:4-(cytidine 5'-diphospho)-2-C-methyl-D-erythritol kinase activity"/>
    <property type="evidence" value="ECO:0007669"/>
    <property type="project" value="UniProtKB-EC"/>
</dbReference>
<evidence type="ECO:0000256" key="5">
    <source>
        <dbReference type="ARBA" id="ARBA00022777"/>
    </source>
</evidence>
<keyword evidence="3" id="KW-0808">Transferase</keyword>
<dbReference type="Pfam" id="PF00288">
    <property type="entry name" value="GHMP_kinases_N"/>
    <property type="match status" value="1"/>
</dbReference>
<keyword evidence="5 10" id="KW-0418">Kinase</keyword>
<organism evidence="10">
    <name type="scientific">termite gut metagenome</name>
    <dbReference type="NCBI Taxonomy" id="433724"/>
    <lineage>
        <taxon>unclassified sequences</taxon>
        <taxon>metagenomes</taxon>
        <taxon>organismal metagenomes</taxon>
    </lineage>
</organism>
<evidence type="ECO:0000259" key="9">
    <source>
        <dbReference type="Pfam" id="PF08544"/>
    </source>
</evidence>
<proteinExistence type="inferred from homology"/>
<comment type="similarity">
    <text evidence="1">Belongs to the GHMP kinase family. IspE subfamily.</text>
</comment>
<dbReference type="Pfam" id="PF08544">
    <property type="entry name" value="GHMP_kinases_C"/>
    <property type="match status" value="1"/>
</dbReference>
<feature type="domain" description="GHMP kinase N-terminal" evidence="8">
    <location>
        <begin position="78"/>
        <end position="156"/>
    </location>
</feature>
<name>S0DGM0_9ZZZZ</name>
<dbReference type="PIRSF" id="PIRSF010376">
    <property type="entry name" value="IspE"/>
    <property type="match status" value="1"/>
</dbReference>
<evidence type="ECO:0000256" key="1">
    <source>
        <dbReference type="ARBA" id="ARBA00009684"/>
    </source>
</evidence>
<dbReference type="EMBL" id="HF548312">
    <property type="protein sequence ID" value="CCO21626.1"/>
    <property type="molecule type" value="Genomic_DNA"/>
</dbReference>
<dbReference type="AlphaFoldDB" id="S0DGM0"/>
<feature type="domain" description="GHMP kinase C-terminal" evidence="9">
    <location>
        <begin position="233"/>
        <end position="303"/>
    </location>
</feature>
<dbReference type="PANTHER" id="PTHR43527">
    <property type="entry name" value="4-DIPHOSPHOCYTIDYL-2-C-METHYL-D-ERYTHRITOL KINASE, CHLOROPLASTIC"/>
    <property type="match status" value="1"/>
</dbReference>
<dbReference type="GO" id="GO:0016114">
    <property type="term" value="P:terpenoid biosynthetic process"/>
    <property type="evidence" value="ECO:0007669"/>
    <property type="project" value="InterPro"/>
</dbReference>
<gene>
    <name evidence="10" type="ORF">BN138_814</name>
</gene>
<dbReference type="HAMAP" id="MF_00061">
    <property type="entry name" value="IspE"/>
    <property type="match status" value="1"/>
</dbReference>
<dbReference type="Gene3D" id="3.30.70.890">
    <property type="entry name" value="GHMP kinase, C-terminal domain"/>
    <property type="match status" value="1"/>
</dbReference>
<dbReference type="EC" id="2.7.1.148" evidence="2"/>
<reference evidence="10" key="1">
    <citation type="submission" date="2012-10" db="EMBL/GenBank/DDBJ databases">
        <authorList>
            <person name="Sandrine L."/>
        </authorList>
    </citation>
    <scope>NUCLEOTIDE SEQUENCE</scope>
</reference>
<evidence type="ECO:0000313" key="10">
    <source>
        <dbReference type="EMBL" id="CCO21626.1"/>
    </source>
</evidence>
<protein>
    <recommendedName>
        <fullName evidence="2">4-(cytidine 5'-diphospho)-2-C-methyl-D-erythritol kinase</fullName>
        <ecNumber evidence="2">2.7.1.148</ecNumber>
    </recommendedName>
    <alternativeName>
        <fullName evidence="7">4-(cytidine-5'-diphospho)-2-C-methyl-D-erythritol kinase</fullName>
    </alternativeName>
</protein>
<evidence type="ECO:0000256" key="6">
    <source>
        <dbReference type="ARBA" id="ARBA00022840"/>
    </source>
</evidence>
<evidence type="ECO:0000256" key="7">
    <source>
        <dbReference type="ARBA" id="ARBA00032554"/>
    </source>
</evidence>
<dbReference type="SUPFAM" id="SSF54211">
    <property type="entry name" value="Ribosomal protein S5 domain 2-like"/>
    <property type="match status" value="1"/>
</dbReference>
<evidence type="ECO:0000256" key="3">
    <source>
        <dbReference type="ARBA" id="ARBA00022679"/>
    </source>
</evidence>
<reference evidence="10" key="2">
    <citation type="journal article" date="2013" name="Biotechnol. Biofuels">
        <title>Mining for hemicellulases in the fungus-growing termite Pseudacanthotermes militaris using functional metagenomics.</title>
        <authorList>
            <person name="Bastien G."/>
            <person name="Arnal G."/>
            <person name="Bozonnet S."/>
            <person name="Laguerre S."/>
            <person name="Ferreira F."/>
            <person name="Faure R."/>
            <person name="Henrissat B."/>
            <person name="Lefevre F."/>
            <person name="Robe P."/>
            <person name="Bouchez O."/>
            <person name="Noirot C."/>
            <person name="Dumon C."/>
            <person name="O'Donohue M."/>
        </authorList>
    </citation>
    <scope>NUCLEOTIDE SEQUENCE</scope>
</reference>
<sequence length="323" mass="33569">MSLAAQWDYTDTVRVRVPAKINLALRVGSRRHDGYHELATIFQAVSLYDEVRAEWADSGIACSVGGTDAHQIGPENENLAFRAAQLLQREYSVSAGARLTIDKRIPVAGGMAGGSADAAAALLACARLWELEASLDDLMELGSRLGSDVPFLLMGGCAVGLGRGESLTPMLSRGLYHWVLAFSRQGLSTPAVYRQFDRLAAQSGPGMTDGGRSVASAPAKPGMPRDLMMALTAGDVPRVGGFLVNDLQASACSMMPVLSTLLRAGRTASCLGAIVSGSGPTIAFLTADEQAATDLAVSLSSQGVAHQVRLATGPVPGASVVEG</sequence>
<keyword evidence="4" id="KW-0547">Nucleotide-binding</keyword>
<dbReference type="InterPro" id="IPR013750">
    <property type="entry name" value="GHMP_kinase_C_dom"/>
</dbReference>
<dbReference type="Gene3D" id="3.30.230.10">
    <property type="match status" value="1"/>
</dbReference>
<evidence type="ECO:0000256" key="4">
    <source>
        <dbReference type="ARBA" id="ARBA00022741"/>
    </source>
</evidence>
<accession>S0DGM0</accession>
<evidence type="ECO:0000256" key="2">
    <source>
        <dbReference type="ARBA" id="ARBA00012052"/>
    </source>
</evidence>
<dbReference type="NCBIfam" id="NF002870">
    <property type="entry name" value="PRK03188.1"/>
    <property type="match status" value="1"/>
</dbReference>
<dbReference type="InterPro" id="IPR006204">
    <property type="entry name" value="GHMP_kinase_N_dom"/>
</dbReference>